<dbReference type="InterPro" id="IPR002197">
    <property type="entry name" value="HTH_Fis"/>
</dbReference>
<dbReference type="PROSITE" id="PS50045">
    <property type="entry name" value="SIGMA54_INTERACT_4"/>
    <property type="match status" value="1"/>
</dbReference>
<dbReference type="Gene3D" id="3.40.50.2300">
    <property type="match status" value="1"/>
</dbReference>
<evidence type="ECO:0000256" key="1">
    <source>
        <dbReference type="ARBA" id="ARBA00022741"/>
    </source>
</evidence>
<dbReference type="Gene3D" id="1.10.8.60">
    <property type="match status" value="1"/>
</dbReference>
<dbReference type="InterPro" id="IPR025943">
    <property type="entry name" value="Sigma_54_int_dom_ATP-bd_2"/>
</dbReference>
<keyword evidence="1" id="KW-0547">Nucleotide-binding</keyword>
<keyword evidence="5" id="KW-0804">Transcription</keyword>
<keyword evidence="4" id="KW-0238">DNA-binding</keyword>
<dbReference type="SUPFAM" id="SSF46689">
    <property type="entry name" value="Homeodomain-like"/>
    <property type="match status" value="1"/>
</dbReference>
<dbReference type="STRING" id="1172194.WQQ_00040"/>
<dbReference type="SMART" id="SM00382">
    <property type="entry name" value="AAA"/>
    <property type="match status" value="1"/>
</dbReference>
<reference evidence="7" key="2">
    <citation type="submission" date="2012-05" db="EMBL/GenBank/DDBJ databases">
        <authorList>
            <person name="Park J.-H."/>
            <person name="Zylstra G.J."/>
            <person name="Chae J.-C."/>
        </authorList>
    </citation>
    <scope>NUCLEOTIDE SEQUENCE</scope>
    <source>
        <strain evidence="7">AP103</strain>
    </source>
</reference>
<dbReference type="PROSITE" id="PS00688">
    <property type="entry name" value="SIGMA54_INTERACT_3"/>
    <property type="match status" value="1"/>
</dbReference>
<dbReference type="Gene3D" id="3.40.50.300">
    <property type="entry name" value="P-loop containing nucleotide triphosphate hydrolases"/>
    <property type="match status" value="1"/>
</dbReference>
<sequence>MQTQDSSLPIIWTVSVTRLSSLLRDVTPEFDGRAQIDTINLGFEEAVTLIRERLRTEDCDVLLSAGANGEYLRNRIDKPLVLIQPDGFDLMQALARARRHSNRIGVVVYGTDLPAFTAFKQQFGLQIELRSYTNTEEARDLVAELIALGCGAIVGTGFISELAERLGVVGILMYSADSIRKSFQQAIDLARMLSAARSGPRRALAAKPADSKFSLRRLIGNSESTTVLRDQIRLYGASDRTVLVTGETGTGKELVAQALHGASARRSSPFVAVNCGAIAESLLESELFGYEEGAFTGSRRGGRVGLIEAANGGTLFLDEIGEMPLALQTRLLRVLEEREVLRVGSVRPTPVDVRVIAATHVELDARVADGRFRRDLYYRLNVLRIALAPLRERVDDIPLLLMNFLRAAGAGAMVLDGPAHALLQRHGWPGNLRELRNLAERLAVLAHAESPLSAITRPLLLRCAPELFGGAQTIAEPAGSLSNDTARLQAHALSSRVVRPDAASLQRALAAVGGSREKLADQLGVSRTTLWRWLRERSLG</sequence>
<dbReference type="EMBL" id="AKGD01000001">
    <property type="protein sequence ID" value="EIT70054.1"/>
    <property type="molecule type" value="Genomic_DNA"/>
</dbReference>
<dbReference type="InterPro" id="IPR012704">
    <property type="entry name" value="Sig_transdc_resp-reg_PrpR"/>
</dbReference>
<dbReference type="InterPro" id="IPR010524">
    <property type="entry name" value="Sig_transdc_resp-reg_PrpR_N"/>
</dbReference>
<dbReference type="PANTHER" id="PTHR32071">
    <property type="entry name" value="TRANSCRIPTIONAL REGULATORY PROTEIN"/>
    <property type="match status" value="1"/>
</dbReference>
<dbReference type="Pfam" id="PF25601">
    <property type="entry name" value="AAA_lid_14"/>
    <property type="match status" value="1"/>
</dbReference>
<keyword evidence="3" id="KW-0805">Transcription regulation</keyword>
<dbReference type="SUPFAM" id="SSF52540">
    <property type="entry name" value="P-loop containing nucleoside triphosphate hydrolases"/>
    <property type="match status" value="1"/>
</dbReference>
<dbReference type="Pfam" id="PF00158">
    <property type="entry name" value="Sigma54_activat"/>
    <property type="match status" value="1"/>
</dbReference>
<dbReference type="InterPro" id="IPR027417">
    <property type="entry name" value="P-loop_NTPase"/>
</dbReference>
<dbReference type="GO" id="GO:0005737">
    <property type="term" value="C:cytoplasm"/>
    <property type="evidence" value="ECO:0007669"/>
    <property type="project" value="InterPro"/>
</dbReference>
<reference evidence="7 9" key="1">
    <citation type="journal article" date="2012" name="J. Bacteriol.">
        <title>Genome Sequence of n-Alkane-Degrading Hydrocarboniphaga effusa Strain AP103T (ATCC BAA-332T).</title>
        <authorList>
            <person name="Chang H.K."/>
            <person name="Zylstra G.J."/>
            <person name="Chae J.C."/>
        </authorList>
    </citation>
    <scope>NUCLEOTIDE SEQUENCE [LARGE SCALE GENOMIC DNA]</scope>
    <source>
        <strain evidence="7 9">AP103</strain>
    </source>
</reference>
<dbReference type="SUPFAM" id="SSF159800">
    <property type="entry name" value="PrpR receptor domain-like"/>
    <property type="match status" value="1"/>
</dbReference>
<dbReference type="FunFam" id="3.40.50.300:FF:000006">
    <property type="entry name" value="DNA-binding transcriptional regulator NtrC"/>
    <property type="match status" value="1"/>
</dbReference>
<evidence type="ECO:0000259" key="6">
    <source>
        <dbReference type="PROSITE" id="PS50045"/>
    </source>
</evidence>
<dbReference type="GO" id="GO:0019629">
    <property type="term" value="P:propionate catabolic process, 2-methylcitrate cycle"/>
    <property type="evidence" value="ECO:0007669"/>
    <property type="project" value="InterPro"/>
</dbReference>
<name>I7ZDT0_9GAMM</name>
<dbReference type="InterPro" id="IPR003593">
    <property type="entry name" value="AAA+_ATPase"/>
</dbReference>
<keyword evidence="9" id="KW-1185">Reference proteome</keyword>
<dbReference type="Pfam" id="PF06506">
    <property type="entry name" value="PrpR_N"/>
    <property type="match status" value="1"/>
</dbReference>
<dbReference type="PANTHER" id="PTHR32071:SF81">
    <property type="entry name" value="PROPIONATE CATABOLISM OPERON REGULATORY PROTEIN"/>
    <property type="match status" value="1"/>
</dbReference>
<dbReference type="OrthoDB" id="9804019at2"/>
<dbReference type="GO" id="GO:0006355">
    <property type="term" value="P:regulation of DNA-templated transcription"/>
    <property type="evidence" value="ECO:0007669"/>
    <property type="project" value="InterPro"/>
</dbReference>
<accession>I7ZDT0</accession>
<comment type="caution">
    <text evidence="7">The sequence shown here is derived from an EMBL/GenBank/DDBJ whole genome shotgun (WGS) entry which is preliminary data.</text>
</comment>
<proteinExistence type="predicted"/>
<dbReference type="InterPro" id="IPR025662">
    <property type="entry name" value="Sigma_54_int_dom_ATP-bd_1"/>
</dbReference>
<dbReference type="PROSITE" id="PS00675">
    <property type="entry name" value="SIGMA54_INTERACT_1"/>
    <property type="match status" value="1"/>
</dbReference>
<dbReference type="AlphaFoldDB" id="I7ZDT0"/>
<organism evidence="7 9">
    <name type="scientific">Hydrocarboniphaga effusa AP103</name>
    <dbReference type="NCBI Taxonomy" id="1172194"/>
    <lineage>
        <taxon>Bacteria</taxon>
        <taxon>Pseudomonadati</taxon>
        <taxon>Pseudomonadota</taxon>
        <taxon>Gammaproteobacteria</taxon>
        <taxon>Nevskiales</taxon>
        <taxon>Nevskiaceae</taxon>
        <taxon>Hydrocarboniphaga</taxon>
    </lineage>
</organism>
<protein>
    <submittedName>
        <fullName evidence="7">Putative sigma 54 binding transcriptional regulator</fullName>
    </submittedName>
</protein>
<dbReference type="GO" id="GO:0005524">
    <property type="term" value="F:ATP binding"/>
    <property type="evidence" value="ECO:0007669"/>
    <property type="project" value="UniProtKB-KW"/>
</dbReference>
<evidence type="ECO:0000256" key="2">
    <source>
        <dbReference type="ARBA" id="ARBA00022840"/>
    </source>
</evidence>
<dbReference type="EMBL" id="AKGD01000001">
    <property type="protein sequence ID" value="EIT69867.1"/>
    <property type="molecule type" value="Genomic_DNA"/>
</dbReference>
<dbReference type="GO" id="GO:0000156">
    <property type="term" value="F:phosphorelay response regulator activity"/>
    <property type="evidence" value="ECO:0007669"/>
    <property type="project" value="InterPro"/>
</dbReference>
<dbReference type="InterPro" id="IPR058031">
    <property type="entry name" value="AAA_lid_NorR"/>
</dbReference>
<evidence type="ECO:0000256" key="3">
    <source>
        <dbReference type="ARBA" id="ARBA00023015"/>
    </source>
</evidence>
<feature type="domain" description="Sigma-54 factor interaction" evidence="6">
    <location>
        <begin position="218"/>
        <end position="444"/>
    </location>
</feature>
<dbReference type="Proteomes" id="UP000003704">
    <property type="component" value="Unassembled WGS sequence"/>
</dbReference>
<dbReference type="PATRIC" id="fig|1172194.4.peg.181"/>
<dbReference type="InterPro" id="IPR025944">
    <property type="entry name" value="Sigma_54_int_dom_CS"/>
</dbReference>
<dbReference type="GO" id="GO:0043565">
    <property type="term" value="F:sequence-specific DNA binding"/>
    <property type="evidence" value="ECO:0007669"/>
    <property type="project" value="InterPro"/>
</dbReference>
<dbReference type="PROSITE" id="PS00676">
    <property type="entry name" value="SIGMA54_INTERACT_2"/>
    <property type="match status" value="1"/>
</dbReference>
<evidence type="ECO:0000256" key="4">
    <source>
        <dbReference type="ARBA" id="ARBA00023125"/>
    </source>
</evidence>
<keyword evidence="2" id="KW-0067">ATP-binding</keyword>
<dbReference type="InterPro" id="IPR002078">
    <property type="entry name" value="Sigma_54_int"/>
</dbReference>
<evidence type="ECO:0000313" key="9">
    <source>
        <dbReference type="Proteomes" id="UP000003704"/>
    </source>
</evidence>
<dbReference type="NCBIfam" id="TIGR02329">
    <property type="entry name" value="propionate_PrpR"/>
    <property type="match status" value="1"/>
</dbReference>
<dbReference type="InterPro" id="IPR009057">
    <property type="entry name" value="Homeodomain-like_sf"/>
</dbReference>
<evidence type="ECO:0000256" key="5">
    <source>
        <dbReference type="ARBA" id="ARBA00023163"/>
    </source>
</evidence>
<dbReference type="RefSeq" id="WP_007183150.1">
    <property type="nucleotide sequence ID" value="NZ_AKGD01000001.1"/>
</dbReference>
<gene>
    <name evidence="7" type="ORF">WQQ_00040</name>
    <name evidence="8" type="ORF">WQQ_01910</name>
</gene>
<evidence type="ECO:0000313" key="8">
    <source>
        <dbReference type="EMBL" id="EIT70054.1"/>
    </source>
</evidence>
<dbReference type="Pfam" id="PF02954">
    <property type="entry name" value="HTH_8"/>
    <property type="match status" value="1"/>
</dbReference>
<dbReference type="Gene3D" id="1.10.10.60">
    <property type="entry name" value="Homeodomain-like"/>
    <property type="match status" value="1"/>
</dbReference>
<dbReference type="CDD" id="cd00009">
    <property type="entry name" value="AAA"/>
    <property type="match status" value="1"/>
</dbReference>
<evidence type="ECO:0000313" key="7">
    <source>
        <dbReference type="EMBL" id="EIT69867.1"/>
    </source>
</evidence>